<organism evidence="2 3">
    <name type="scientific">Synaphobranchus kaupii</name>
    <name type="common">Kaup's arrowtooth eel</name>
    <dbReference type="NCBI Taxonomy" id="118154"/>
    <lineage>
        <taxon>Eukaryota</taxon>
        <taxon>Metazoa</taxon>
        <taxon>Chordata</taxon>
        <taxon>Craniata</taxon>
        <taxon>Vertebrata</taxon>
        <taxon>Euteleostomi</taxon>
        <taxon>Actinopterygii</taxon>
        <taxon>Neopterygii</taxon>
        <taxon>Teleostei</taxon>
        <taxon>Anguilliformes</taxon>
        <taxon>Synaphobranchidae</taxon>
        <taxon>Synaphobranchus</taxon>
    </lineage>
</organism>
<dbReference type="Proteomes" id="UP001152622">
    <property type="component" value="Chromosome 5"/>
</dbReference>
<dbReference type="EMBL" id="JAINUF010000005">
    <property type="protein sequence ID" value="KAJ8359306.1"/>
    <property type="molecule type" value="Genomic_DNA"/>
</dbReference>
<dbReference type="AlphaFoldDB" id="A0A9Q1FI44"/>
<feature type="region of interest" description="Disordered" evidence="1">
    <location>
        <begin position="31"/>
        <end position="87"/>
    </location>
</feature>
<gene>
    <name evidence="2" type="ORF">SKAU_G00158310</name>
</gene>
<proteinExistence type="predicted"/>
<evidence type="ECO:0000313" key="3">
    <source>
        <dbReference type="Proteomes" id="UP001152622"/>
    </source>
</evidence>
<sequence>MPIEVDLNTQTGPSAECVDVRNAVAALRSPVSATGKPAMPPASEGGGSGGGRAVMACQGRAGSTRRRRREAGAEETRGDKIRADKHLDKGAGAALRLRYRIPVEGRERKRRGSEERCVSGSR</sequence>
<protein>
    <submittedName>
        <fullName evidence="2">Uncharacterized protein</fullName>
    </submittedName>
</protein>
<evidence type="ECO:0000256" key="1">
    <source>
        <dbReference type="SAM" id="MobiDB-lite"/>
    </source>
</evidence>
<keyword evidence="3" id="KW-1185">Reference proteome</keyword>
<comment type="caution">
    <text evidence="2">The sequence shown here is derived from an EMBL/GenBank/DDBJ whole genome shotgun (WGS) entry which is preliminary data.</text>
</comment>
<reference evidence="2" key="1">
    <citation type="journal article" date="2023" name="Science">
        <title>Genome structures resolve the early diversification of teleost fishes.</title>
        <authorList>
            <person name="Parey E."/>
            <person name="Louis A."/>
            <person name="Montfort J."/>
            <person name="Bouchez O."/>
            <person name="Roques C."/>
            <person name="Iampietro C."/>
            <person name="Lluch J."/>
            <person name="Castinel A."/>
            <person name="Donnadieu C."/>
            <person name="Desvignes T."/>
            <person name="Floi Bucao C."/>
            <person name="Jouanno E."/>
            <person name="Wen M."/>
            <person name="Mejri S."/>
            <person name="Dirks R."/>
            <person name="Jansen H."/>
            <person name="Henkel C."/>
            <person name="Chen W.J."/>
            <person name="Zahm M."/>
            <person name="Cabau C."/>
            <person name="Klopp C."/>
            <person name="Thompson A.W."/>
            <person name="Robinson-Rechavi M."/>
            <person name="Braasch I."/>
            <person name="Lecointre G."/>
            <person name="Bobe J."/>
            <person name="Postlethwait J.H."/>
            <person name="Berthelot C."/>
            <person name="Roest Crollius H."/>
            <person name="Guiguen Y."/>
        </authorList>
    </citation>
    <scope>NUCLEOTIDE SEQUENCE</scope>
    <source>
        <strain evidence="2">WJC10195</strain>
    </source>
</reference>
<accession>A0A9Q1FI44</accession>
<name>A0A9Q1FI44_SYNKA</name>
<feature type="compositionally biased region" description="Basic and acidic residues" evidence="1">
    <location>
        <begin position="70"/>
        <end position="87"/>
    </location>
</feature>
<evidence type="ECO:0000313" key="2">
    <source>
        <dbReference type="EMBL" id="KAJ8359306.1"/>
    </source>
</evidence>